<keyword evidence="3" id="KW-1185">Reference proteome</keyword>
<sequence>MFGRTANGREPCSKRRKCACHPERQRLTHEGGVRLPVPAHAHPTGSSSFHDIPCARHLGDQYQVEVTESVDRELLELLQSVIYSHDIGKFGGSAFGAGLNVECPRSLKQEYHLQQKGERRQ</sequence>
<gene>
    <name evidence="2" type="ORF">V6N12_020107</name>
</gene>
<proteinExistence type="predicted"/>
<evidence type="ECO:0000256" key="1">
    <source>
        <dbReference type="SAM" id="MobiDB-lite"/>
    </source>
</evidence>
<dbReference type="Proteomes" id="UP001472677">
    <property type="component" value="Unassembled WGS sequence"/>
</dbReference>
<name>A0ABR1ZSS7_9ROSI</name>
<organism evidence="2 3">
    <name type="scientific">Hibiscus sabdariffa</name>
    <name type="common">roselle</name>
    <dbReference type="NCBI Taxonomy" id="183260"/>
    <lineage>
        <taxon>Eukaryota</taxon>
        <taxon>Viridiplantae</taxon>
        <taxon>Streptophyta</taxon>
        <taxon>Embryophyta</taxon>
        <taxon>Tracheophyta</taxon>
        <taxon>Spermatophyta</taxon>
        <taxon>Magnoliopsida</taxon>
        <taxon>eudicotyledons</taxon>
        <taxon>Gunneridae</taxon>
        <taxon>Pentapetalae</taxon>
        <taxon>rosids</taxon>
        <taxon>malvids</taxon>
        <taxon>Malvales</taxon>
        <taxon>Malvaceae</taxon>
        <taxon>Malvoideae</taxon>
        <taxon>Hibiscus</taxon>
    </lineage>
</organism>
<dbReference type="EMBL" id="JBBPBM010001502">
    <property type="protein sequence ID" value="KAK8483730.1"/>
    <property type="molecule type" value="Genomic_DNA"/>
</dbReference>
<evidence type="ECO:0000313" key="2">
    <source>
        <dbReference type="EMBL" id="KAK8483730.1"/>
    </source>
</evidence>
<comment type="caution">
    <text evidence="2">The sequence shown here is derived from an EMBL/GenBank/DDBJ whole genome shotgun (WGS) entry which is preliminary data.</text>
</comment>
<reference evidence="2 3" key="1">
    <citation type="journal article" date="2024" name="G3 (Bethesda)">
        <title>Genome assembly of Hibiscus sabdariffa L. provides insights into metabolisms of medicinal natural products.</title>
        <authorList>
            <person name="Kim T."/>
        </authorList>
    </citation>
    <scope>NUCLEOTIDE SEQUENCE [LARGE SCALE GENOMIC DNA]</scope>
    <source>
        <strain evidence="2">TK-2024</strain>
        <tissue evidence="2">Old leaves</tissue>
    </source>
</reference>
<feature type="region of interest" description="Disordered" evidence="1">
    <location>
        <begin position="29"/>
        <end position="50"/>
    </location>
</feature>
<accession>A0ABR1ZSS7</accession>
<protein>
    <submittedName>
        <fullName evidence="2">Uncharacterized protein</fullName>
    </submittedName>
</protein>
<evidence type="ECO:0000313" key="3">
    <source>
        <dbReference type="Proteomes" id="UP001472677"/>
    </source>
</evidence>